<dbReference type="EMBL" id="CP053085">
    <property type="protein sequence ID" value="QJR37321.1"/>
    <property type="molecule type" value="Genomic_DNA"/>
</dbReference>
<dbReference type="Pfam" id="PF08818">
    <property type="entry name" value="DUF1801"/>
    <property type="match status" value="1"/>
</dbReference>
<reference evidence="2 3" key="1">
    <citation type="submission" date="2020-05" db="EMBL/GenBank/DDBJ databases">
        <title>Complete genome sequence of Gemmatimonas greenlandica TET16.</title>
        <authorList>
            <person name="Zeng Y."/>
        </authorList>
    </citation>
    <scope>NUCLEOTIDE SEQUENCE [LARGE SCALE GENOMIC DNA]</scope>
    <source>
        <strain evidence="2 3">TET16</strain>
    </source>
</reference>
<protein>
    <submittedName>
        <fullName evidence="2">DUF1801 domain-containing protein</fullName>
    </submittedName>
</protein>
<evidence type="ECO:0000313" key="2">
    <source>
        <dbReference type="EMBL" id="QJR37321.1"/>
    </source>
</evidence>
<evidence type="ECO:0000313" key="3">
    <source>
        <dbReference type="Proteomes" id="UP000500938"/>
    </source>
</evidence>
<keyword evidence="3" id="KW-1185">Reference proteome</keyword>
<dbReference type="RefSeq" id="WP_171226755.1">
    <property type="nucleotide sequence ID" value="NZ_CP053085.1"/>
</dbReference>
<name>A0A6M4IYJ8_9BACT</name>
<dbReference type="AlphaFoldDB" id="A0A6M4IYJ8"/>
<organism evidence="2 3">
    <name type="scientific">Gemmatimonas groenlandica</name>
    <dbReference type="NCBI Taxonomy" id="2732249"/>
    <lineage>
        <taxon>Bacteria</taxon>
        <taxon>Pseudomonadati</taxon>
        <taxon>Gemmatimonadota</taxon>
        <taxon>Gemmatimonadia</taxon>
        <taxon>Gemmatimonadales</taxon>
        <taxon>Gemmatimonadaceae</taxon>
        <taxon>Gemmatimonas</taxon>
    </lineage>
</organism>
<evidence type="ECO:0000259" key="1">
    <source>
        <dbReference type="Pfam" id="PF08818"/>
    </source>
</evidence>
<dbReference type="Proteomes" id="UP000500938">
    <property type="component" value="Chromosome"/>
</dbReference>
<gene>
    <name evidence="2" type="ORF">HKW67_18305</name>
</gene>
<sequence length="126" mass="14197">MPNDVDGLLATLDHPQRDAIDTLRHIILQADPRIGEAVKWNAPSFHTTEHFATFHLRAKTGFQLVLHLGAKGRPDAAVRATVPDPHTLLQWKSADRAIIALRDLADVDAKRDALTHILRHWIEEVR</sequence>
<feature type="domain" description="YdhG-like" evidence="1">
    <location>
        <begin position="16"/>
        <end position="122"/>
    </location>
</feature>
<dbReference type="SUPFAM" id="SSF159888">
    <property type="entry name" value="YdhG-like"/>
    <property type="match status" value="1"/>
</dbReference>
<dbReference type="InterPro" id="IPR014922">
    <property type="entry name" value="YdhG-like"/>
</dbReference>
<proteinExistence type="predicted"/>
<accession>A0A6M4IYJ8</accession>
<dbReference type="KEGG" id="ggr:HKW67_18305"/>